<comment type="caution">
    <text evidence="5">The sequence shown here is derived from an EMBL/GenBank/DDBJ whole genome shotgun (WGS) entry which is preliminary data.</text>
</comment>
<accession>A0A5M3VUE8</accession>
<dbReference type="GO" id="GO:0043041">
    <property type="term" value="P:amino acid activation for nonribosomal peptide biosynthetic process"/>
    <property type="evidence" value="ECO:0007669"/>
    <property type="project" value="TreeGrafter"/>
</dbReference>
<keyword evidence="2" id="KW-0596">Phosphopantetheine</keyword>
<dbReference type="InterPro" id="IPR036736">
    <property type="entry name" value="ACP-like_sf"/>
</dbReference>
<dbReference type="Gene3D" id="3.30.300.30">
    <property type="match status" value="1"/>
</dbReference>
<dbReference type="GO" id="GO:0031177">
    <property type="term" value="F:phosphopantetheine binding"/>
    <property type="evidence" value="ECO:0007669"/>
    <property type="project" value="InterPro"/>
</dbReference>
<dbReference type="InterPro" id="IPR009081">
    <property type="entry name" value="PP-bd_ACP"/>
</dbReference>
<dbReference type="InterPro" id="IPR029058">
    <property type="entry name" value="AB_hydrolase_fold"/>
</dbReference>
<evidence type="ECO:0000256" key="1">
    <source>
        <dbReference type="ARBA" id="ARBA00001957"/>
    </source>
</evidence>
<protein>
    <recommendedName>
        <fullName evidence="4">Carrier domain-containing protein</fullName>
    </recommendedName>
</protein>
<dbReference type="InterPro" id="IPR020845">
    <property type="entry name" value="AMP-binding_CS"/>
</dbReference>
<dbReference type="Gene3D" id="3.30.559.30">
    <property type="entry name" value="Nonribosomal peptide synthetase, condensation domain"/>
    <property type="match status" value="1"/>
</dbReference>
<dbReference type="Gene3D" id="3.40.50.1820">
    <property type="entry name" value="alpha/beta hydrolase"/>
    <property type="match status" value="1"/>
</dbReference>
<dbReference type="SUPFAM" id="SSF52777">
    <property type="entry name" value="CoA-dependent acyltransferases"/>
    <property type="match status" value="2"/>
</dbReference>
<dbReference type="InterPro" id="IPR006162">
    <property type="entry name" value="Ppantetheine_attach_site"/>
</dbReference>
<name>A0A5M3VUE8_9ACTN</name>
<dbReference type="InterPro" id="IPR042099">
    <property type="entry name" value="ANL_N_sf"/>
</dbReference>
<dbReference type="SUPFAM" id="SSF56801">
    <property type="entry name" value="Acetyl-CoA synthetase-like"/>
    <property type="match status" value="1"/>
</dbReference>
<organism evidence="5 6">
    <name type="scientific">Acrocarpospora corrugata</name>
    <dbReference type="NCBI Taxonomy" id="35763"/>
    <lineage>
        <taxon>Bacteria</taxon>
        <taxon>Bacillati</taxon>
        <taxon>Actinomycetota</taxon>
        <taxon>Actinomycetes</taxon>
        <taxon>Streptosporangiales</taxon>
        <taxon>Streptosporangiaceae</taxon>
        <taxon>Acrocarpospora</taxon>
    </lineage>
</organism>
<evidence type="ECO:0000313" key="5">
    <source>
        <dbReference type="EMBL" id="GER98702.1"/>
    </source>
</evidence>
<dbReference type="AlphaFoldDB" id="A0A5M3VUE8"/>
<dbReference type="PANTHER" id="PTHR45527:SF1">
    <property type="entry name" value="FATTY ACID SYNTHASE"/>
    <property type="match status" value="1"/>
</dbReference>
<evidence type="ECO:0000256" key="2">
    <source>
        <dbReference type="ARBA" id="ARBA00022450"/>
    </source>
</evidence>
<evidence type="ECO:0000259" key="4">
    <source>
        <dbReference type="PROSITE" id="PS50075"/>
    </source>
</evidence>
<feature type="domain" description="Carrier" evidence="4">
    <location>
        <begin position="886"/>
        <end position="961"/>
    </location>
</feature>
<dbReference type="InterPro" id="IPR025110">
    <property type="entry name" value="AMP-bd_C"/>
</dbReference>
<dbReference type="Pfam" id="PF00550">
    <property type="entry name" value="PP-binding"/>
    <property type="match status" value="1"/>
</dbReference>
<dbReference type="RefSeq" id="WP_155335133.1">
    <property type="nucleotide sequence ID" value="NZ_BAAABN010000078.1"/>
</dbReference>
<dbReference type="PROSITE" id="PS50075">
    <property type="entry name" value="CARRIER"/>
    <property type="match status" value="1"/>
</dbReference>
<dbReference type="Pfam" id="PF13193">
    <property type="entry name" value="AMP-binding_C"/>
    <property type="match status" value="1"/>
</dbReference>
<dbReference type="GO" id="GO:0044550">
    <property type="term" value="P:secondary metabolite biosynthetic process"/>
    <property type="evidence" value="ECO:0007669"/>
    <property type="project" value="TreeGrafter"/>
</dbReference>
<dbReference type="GO" id="GO:0008610">
    <property type="term" value="P:lipid biosynthetic process"/>
    <property type="evidence" value="ECO:0007669"/>
    <property type="project" value="UniProtKB-ARBA"/>
</dbReference>
<proteinExistence type="predicted"/>
<evidence type="ECO:0000313" key="6">
    <source>
        <dbReference type="Proteomes" id="UP000334990"/>
    </source>
</evidence>
<dbReference type="InterPro" id="IPR001242">
    <property type="entry name" value="Condensation_dom"/>
</dbReference>
<dbReference type="Gene3D" id="3.40.50.12780">
    <property type="entry name" value="N-terminal domain of ligase-like"/>
    <property type="match status" value="1"/>
</dbReference>
<dbReference type="GO" id="GO:0003824">
    <property type="term" value="F:catalytic activity"/>
    <property type="evidence" value="ECO:0007669"/>
    <property type="project" value="InterPro"/>
</dbReference>
<dbReference type="CDD" id="cd05930">
    <property type="entry name" value="A_NRPS"/>
    <property type="match status" value="1"/>
</dbReference>
<dbReference type="GO" id="GO:0005737">
    <property type="term" value="C:cytoplasm"/>
    <property type="evidence" value="ECO:0007669"/>
    <property type="project" value="TreeGrafter"/>
</dbReference>
<dbReference type="PROSITE" id="PS00012">
    <property type="entry name" value="PHOSPHOPANTETHEINE"/>
    <property type="match status" value="1"/>
</dbReference>
<sequence length="969" mass="104390">MKAPLSPAQERLWLLQRLEPENSSYNLYLVRRLTGPLDRPALERAFAQLAERHESLRTRFADEEGVPWAVDAPPPAVSWRRAPSVAAAEELVVELVGRPFDLAEGPPVRISVIEISAGEHVLCLVPHHIVADGWSLEILLADLAECYAGRAGELPPMAIQPSDYARWQSRRAERAVPYWLERLADPPAPDLPFRAVGAGNGRGAFHRVEVPSAVVRGLERVGRERRATLFMVLTAAYQTLVSRHTGQRDVLVGTAVAARERAGLDSIVGFLSQIVVLRGDLSDDPAFTELVDRTRVDALAALGRPGVPFERFAQPADTLVPSMFILHNQTPGKDGSFGGLTMTRFEDGYRQARVDLTIDAWHDGSRILMSFNYDTGLFDEDDVRLLAERFLRLLESVASDPAVRVSRLVMADPVPAELARPVRAEPFALGGAPDAVAVICGDEWVTYRELDARIEEIAGTLPVRSGQLVGVCLPRSVDAIATLLAVWRLGAAYLPLDPDDPDDRIASLARPAHWLVTADGVTPGGGTGTYSGAAYVIPTSGTTGVPRGVIAERAGVEARVACMREVYRIGAWDRVVQFSALSFDAHVEEVFPALAAGAALVLLPDGAPTLPDLLGSAPGREVTVLDLPTAYWHRLVDVLDEIPWPPALRLVVLGGEQVMAASVEKWRDRFGDTVRLVNSYGPTEATVIATIADLGAEDAWRRPSIGTAIAGASAAVLDGQGLAAPAGVVGELALGGAGVARGYLGRPGLTASRFVPDPDNPGERRYLTGDRARRRADGKLEFLGRADDQLKVRGFRIEPGEVESHLLAHPEVAQAYVTARQDDLVAYYAGTADPVDLRADLVARLPRQLVPTVWARLDALPLTKGGKVDRAALPEPGRTGAAERVLPRTDAEGFVASIWCGLLGVPEVGVFEDFFELGGHSLLATRMAARIRAGIGVEVSIRTLFEQTTVAGLAEVLEDLLLAEMAAEE</sequence>
<dbReference type="PANTHER" id="PTHR45527">
    <property type="entry name" value="NONRIBOSOMAL PEPTIDE SYNTHETASE"/>
    <property type="match status" value="1"/>
</dbReference>
<dbReference type="GO" id="GO:0072330">
    <property type="term" value="P:monocarboxylic acid biosynthetic process"/>
    <property type="evidence" value="ECO:0007669"/>
    <property type="project" value="UniProtKB-ARBA"/>
</dbReference>
<dbReference type="SMART" id="SM00823">
    <property type="entry name" value="PKS_PP"/>
    <property type="match status" value="1"/>
</dbReference>
<dbReference type="InterPro" id="IPR045851">
    <property type="entry name" value="AMP-bd_C_sf"/>
</dbReference>
<reference evidence="5 6" key="1">
    <citation type="submission" date="2019-10" db="EMBL/GenBank/DDBJ databases">
        <title>Whole genome shotgun sequence of Acrocarpospora corrugata NBRC 13972.</title>
        <authorList>
            <person name="Ichikawa N."/>
            <person name="Kimura A."/>
            <person name="Kitahashi Y."/>
            <person name="Komaki H."/>
            <person name="Oguchi A."/>
        </authorList>
    </citation>
    <scope>NUCLEOTIDE SEQUENCE [LARGE SCALE GENOMIC DNA]</scope>
    <source>
        <strain evidence="5 6">NBRC 13972</strain>
    </source>
</reference>
<keyword evidence="6" id="KW-1185">Reference proteome</keyword>
<dbReference type="CDD" id="cd19531">
    <property type="entry name" value="LCL_NRPS-like"/>
    <property type="match status" value="1"/>
</dbReference>
<dbReference type="SUPFAM" id="SSF47336">
    <property type="entry name" value="ACP-like"/>
    <property type="match status" value="1"/>
</dbReference>
<comment type="cofactor">
    <cofactor evidence="1">
        <name>pantetheine 4'-phosphate</name>
        <dbReference type="ChEBI" id="CHEBI:47942"/>
    </cofactor>
</comment>
<keyword evidence="3" id="KW-0597">Phosphoprotein</keyword>
<evidence type="ECO:0000256" key="3">
    <source>
        <dbReference type="ARBA" id="ARBA00022553"/>
    </source>
</evidence>
<gene>
    <name evidence="5" type="ORF">Acor_07650</name>
</gene>
<dbReference type="InterPro" id="IPR020806">
    <property type="entry name" value="PKS_PP-bd"/>
</dbReference>
<dbReference type="Pfam" id="PF00501">
    <property type="entry name" value="AMP-binding"/>
    <property type="match status" value="2"/>
</dbReference>
<dbReference type="InterPro" id="IPR023213">
    <property type="entry name" value="CAT-like_dom_sf"/>
</dbReference>
<dbReference type="InterPro" id="IPR000873">
    <property type="entry name" value="AMP-dep_synth/lig_dom"/>
</dbReference>
<dbReference type="PROSITE" id="PS00455">
    <property type="entry name" value="AMP_BINDING"/>
    <property type="match status" value="1"/>
</dbReference>
<dbReference type="OrthoDB" id="3671989at2"/>
<dbReference type="Proteomes" id="UP000334990">
    <property type="component" value="Unassembled WGS sequence"/>
</dbReference>
<dbReference type="EMBL" id="BLAD01000037">
    <property type="protein sequence ID" value="GER98702.1"/>
    <property type="molecule type" value="Genomic_DNA"/>
</dbReference>
<dbReference type="Pfam" id="PF00668">
    <property type="entry name" value="Condensation"/>
    <property type="match status" value="1"/>
</dbReference>
<dbReference type="Gene3D" id="3.30.559.10">
    <property type="entry name" value="Chloramphenicol acetyltransferase-like domain"/>
    <property type="match status" value="1"/>
</dbReference>
<dbReference type="FunFam" id="1.10.1200.10:FF:000016">
    <property type="entry name" value="Non-ribosomal peptide synthase"/>
    <property type="match status" value="1"/>
</dbReference>